<keyword evidence="2" id="KW-1133">Transmembrane helix</keyword>
<evidence type="ECO:0000256" key="1">
    <source>
        <dbReference type="SAM" id="MobiDB-lite"/>
    </source>
</evidence>
<feature type="compositionally biased region" description="Polar residues" evidence="1">
    <location>
        <begin position="171"/>
        <end position="180"/>
    </location>
</feature>
<evidence type="ECO:0000256" key="2">
    <source>
        <dbReference type="SAM" id="Phobius"/>
    </source>
</evidence>
<feature type="compositionally biased region" description="Low complexity" evidence="1">
    <location>
        <begin position="147"/>
        <end position="167"/>
    </location>
</feature>
<organism evidence="3">
    <name type="scientific">Sinomonas puerhi</name>
    <dbReference type="NCBI Taxonomy" id="3238584"/>
    <lineage>
        <taxon>Bacteria</taxon>
        <taxon>Bacillati</taxon>
        <taxon>Actinomycetota</taxon>
        <taxon>Actinomycetes</taxon>
        <taxon>Micrococcales</taxon>
        <taxon>Micrococcaceae</taxon>
        <taxon>Sinomonas</taxon>
    </lineage>
</organism>
<feature type="region of interest" description="Disordered" evidence="1">
    <location>
        <begin position="128"/>
        <end position="225"/>
    </location>
</feature>
<dbReference type="RefSeq" id="WP_369046441.1">
    <property type="nucleotide sequence ID" value="NZ_CP163302.1"/>
</dbReference>
<gene>
    <name evidence="3" type="ORF">AB5L97_03235</name>
</gene>
<evidence type="ECO:0000313" key="3">
    <source>
        <dbReference type="EMBL" id="XDP46048.1"/>
    </source>
</evidence>
<dbReference type="AlphaFoldDB" id="A0AB39L595"/>
<name>A0AB39L595_9MICC</name>
<feature type="transmembrane region" description="Helical" evidence="2">
    <location>
        <begin position="86"/>
        <end position="107"/>
    </location>
</feature>
<reference evidence="3" key="1">
    <citation type="submission" date="2024-07" db="EMBL/GenBank/DDBJ databases">
        <authorList>
            <person name="fu j."/>
        </authorList>
    </citation>
    <scope>NUCLEOTIDE SEQUENCE</scope>
    <source>
        <strain evidence="3">P10A9</strain>
    </source>
</reference>
<sequence>MTSAHDPDETSVVDEILAGMDAGDAHSLRPVLAELRSLAEAGPVPPNRRLAALLAEAESKPAPVVDLAAARNARTASARSWRRRPVVTAVAVAFAAAAATAGAAAVAQNRVDADGAISSIISSVAGHPSTAATTAPGTPPAVETHLAPAAPSPDSTTAPASNPPTVARDSTVPNGRSSASALPLPTLPVDGTSIAPSPAPSSPNLVPLAKPSGILPSAPPLPGLP</sequence>
<dbReference type="EMBL" id="CP163302">
    <property type="protein sequence ID" value="XDP46048.1"/>
    <property type="molecule type" value="Genomic_DNA"/>
</dbReference>
<accession>A0AB39L595</accession>
<keyword evidence="2" id="KW-0472">Membrane</keyword>
<keyword evidence="2" id="KW-0812">Transmembrane</keyword>
<dbReference type="KEGG" id="spue:AB5L97_03235"/>
<protein>
    <submittedName>
        <fullName evidence="3">Uncharacterized protein</fullName>
    </submittedName>
</protein>
<proteinExistence type="predicted"/>